<evidence type="ECO:0000313" key="2">
    <source>
        <dbReference type="EMBL" id="KNC74284.1"/>
    </source>
</evidence>
<dbReference type="Proteomes" id="UP000054560">
    <property type="component" value="Unassembled WGS sequence"/>
</dbReference>
<feature type="non-terminal residue" evidence="2">
    <location>
        <position position="1"/>
    </location>
</feature>
<keyword evidence="3" id="KW-1185">Reference proteome</keyword>
<sequence length="85" mass="9609">KRRSRKSSKSDKKNKDGKKESKIHRRQRSNTMSVVGNQNATDKANSMYLSAGLEKDGAIKEESATRNSTDTPSFARRRHKRSKSA</sequence>
<organism evidence="2 3">
    <name type="scientific">Sphaeroforma arctica JP610</name>
    <dbReference type="NCBI Taxonomy" id="667725"/>
    <lineage>
        <taxon>Eukaryota</taxon>
        <taxon>Ichthyosporea</taxon>
        <taxon>Ichthyophonida</taxon>
        <taxon>Sphaeroforma</taxon>
    </lineage>
</organism>
<accession>A0A0L0FC30</accession>
<evidence type="ECO:0000313" key="3">
    <source>
        <dbReference type="Proteomes" id="UP000054560"/>
    </source>
</evidence>
<feature type="compositionally biased region" description="Polar residues" evidence="1">
    <location>
        <begin position="29"/>
        <end position="48"/>
    </location>
</feature>
<evidence type="ECO:0000256" key="1">
    <source>
        <dbReference type="SAM" id="MobiDB-lite"/>
    </source>
</evidence>
<protein>
    <submittedName>
        <fullName evidence="2">Uncharacterized protein</fullName>
    </submittedName>
</protein>
<feature type="compositionally biased region" description="Basic and acidic residues" evidence="1">
    <location>
        <begin position="8"/>
        <end position="20"/>
    </location>
</feature>
<dbReference type="EMBL" id="KQ244557">
    <property type="protein sequence ID" value="KNC74284.1"/>
    <property type="molecule type" value="Genomic_DNA"/>
</dbReference>
<feature type="compositionally biased region" description="Basic residues" evidence="1">
    <location>
        <begin position="75"/>
        <end position="85"/>
    </location>
</feature>
<dbReference type="AlphaFoldDB" id="A0A0L0FC30"/>
<feature type="non-terminal residue" evidence="2">
    <location>
        <position position="85"/>
    </location>
</feature>
<dbReference type="RefSeq" id="XP_014148186.1">
    <property type="nucleotide sequence ID" value="XM_014292711.1"/>
</dbReference>
<gene>
    <name evidence="2" type="ORF">SARC_13164</name>
</gene>
<feature type="compositionally biased region" description="Basic and acidic residues" evidence="1">
    <location>
        <begin position="53"/>
        <end position="64"/>
    </location>
</feature>
<reference evidence="2 3" key="1">
    <citation type="submission" date="2011-02" db="EMBL/GenBank/DDBJ databases">
        <title>The Genome Sequence of Sphaeroforma arctica JP610.</title>
        <authorList>
            <consortium name="The Broad Institute Genome Sequencing Platform"/>
            <person name="Russ C."/>
            <person name="Cuomo C."/>
            <person name="Young S.K."/>
            <person name="Zeng Q."/>
            <person name="Gargeya S."/>
            <person name="Alvarado L."/>
            <person name="Berlin A."/>
            <person name="Chapman S.B."/>
            <person name="Chen Z."/>
            <person name="Freedman E."/>
            <person name="Gellesch M."/>
            <person name="Goldberg J."/>
            <person name="Griggs A."/>
            <person name="Gujja S."/>
            <person name="Heilman E."/>
            <person name="Heiman D."/>
            <person name="Howarth C."/>
            <person name="Mehta T."/>
            <person name="Neiman D."/>
            <person name="Pearson M."/>
            <person name="Roberts A."/>
            <person name="Saif S."/>
            <person name="Shea T."/>
            <person name="Shenoy N."/>
            <person name="Sisk P."/>
            <person name="Stolte C."/>
            <person name="Sykes S."/>
            <person name="White J."/>
            <person name="Yandava C."/>
            <person name="Burger G."/>
            <person name="Gray M.W."/>
            <person name="Holland P.W.H."/>
            <person name="King N."/>
            <person name="Lang F.B.F."/>
            <person name="Roger A.J."/>
            <person name="Ruiz-Trillo I."/>
            <person name="Haas B."/>
            <person name="Nusbaum C."/>
            <person name="Birren B."/>
        </authorList>
    </citation>
    <scope>NUCLEOTIDE SEQUENCE [LARGE SCALE GENOMIC DNA]</scope>
    <source>
        <strain evidence="2 3">JP610</strain>
    </source>
</reference>
<name>A0A0L0FC30_9EUKA</name>
<feature type="region of interest" description="Disordered" evidence="1">
    <location>
        <begin position="1"/>
        <end position="85"/>
    </location>
</feature>
<proteinExistence type="predicted"/>
<dbReference type="GeneID" id="25913668"/>